<dbReference type="Proteomes" id="UP000015102">
    <property type="component" value="Unassembled WGS sequence"/>
</dbReference>
<dbReference type="STRING" id="36166.T1GVU2"/>
<evidence type="ECO:0000313" key="2">
    <source>
        <dbReference type="Proteomes" id="UP000015102"/>
    </source>
</evidence>
<evidence type="ECO:0000313" key="1">
    <source>
        <dbReference type="EnsemblMetazoa" id="MESCA007909-PA"/>
    </source>
</evidence>
<sequence length="61" mass="7150">MLKEITDLAGQRERVAETFEEKIIHGILILAKTLKDERKVTTQKTNMQINYRKLTIYNTSI</sequence>
<dbReference type="EnsemblMetazoa" id="MESCA007909-RA">
    <property type="protein sequence ID" value="MESCA007909-PA"/>
    <property type="gene ID" value="MESCA007909"/>
</dbReference>
<protein>
    <submittedName>
        <fullName evidence="1">Uncharacterized protein</fullName>
    </submittedName>
</protein>
<dbReference type="EMBL" id="CAQQ02040211">
    <property type="status" value="NOT_ANNOTATED_CDS"/>
    <property type="molecule type" value="Genomic_DNA"/>
</dbReference>
<accession>T1GVU2</accession>
<dbReference type="AlphaFoldDB" id="T1GVU2"/>
<reference evidence="2" key="1">
    <citation type="submission" date="2013-02" db="EMBL/GenBank/DDBJ databases">
        <authorList>
            <person name="Hughes D."/>
        </authorList>
    </citation>
    <scope>NUCLEOTIDE SEQUENCE</scope>
    <source>
        <strain>Durham</strain>
        <strain evidence="2">NC isolate 2 -- Noor lab</strain>
    </source>
</reference>
<reference evidence="1" key="2">
    <citation type="submission" date="2015-06" db="UniProtKB">
        <authorList>
            <consortium name="EnsemblMetazoa"/>
        </authorList>
    </citation>
    <scope>IDENTIFICATION</scope>
</reference>
<organism evidence="1 2">
    <name type="scientific">Megaselia scalaris</name>
    <name type="common">Humpbacked fly</name>
    <name type="synonym">Phora scalaris</name>
    <dbReference type="NCBI Taxonomy" id="36166"/>
    <lineage>
        <taxon>Eukaryota</taxon>
        <taxon>Metazoa</taxon>
        <taxon>Ecdysozoa</taxon>
        <taxon>Arthropoda</taxon>
        <taxon>Hexapoda</taxon>
        <taxon>Insecta</taxon>
        <taxon>Pterygota</taxon>
        <taxon>Neoptera</taxon>
        <taxon>Endopterygota</taxon>
        <taxon>Diptera</taxon>
        <taxon>Brachycera</taxon>
        <taxon>Muscomorpha</taxon>
        <taxon>Platypezoidea</taxon>
        <taxon>Phoridae</taxon>
        <taxon>Megaseliini</taxon>
        <taxon>Megaselia</taxon>
    </lineage>
</organism>
<name>T1GVU2_MEGSC</name>
<keyword evidence="2" id="KW-1185">Reference proteome</keyword>
<dbReference type="HOGENOM" id="CLU_2925270_0_0_1"/>
<proteinExistence type="predicted"/>